<dbReference type="GO" id="GO:0016887">
    <property type="term" value="F:ATP hydrolysis activity"/>
    <property type="evidence" value="ECO:0007669"/>
    <property type="project" value="RHEA"/>
</dbReference>
<evidence type="ECO:0000313" key="4">
    <source>
        <dbReference type="Proteomes" id="UP000054107"/>
    </source>
</evidence>
<comment type="catalytic activity">
    <reaction evidence="1">
        <text>ATP + H2O = ADP + phosphate + H(+)</text>
        <dbReference type="Rhea" id="RHEA:13065"/>
        <dbReference type="ChEBI" id="CHEBI:15377"/>
        <dbReference type="ChEBI" id="CHEBI:15378"/>
        <dbReference type="ChEBI" id="CHEBI:30616"/>
        <dbReference type="ChEBI" id="CHEBI:43474"/>
        <dbReference type="ChEBI" id="CHEBI:456216"/>
        <dbReference type="EC" id="5.6.2.3"/>
    </reaction>
</comment>
<comment type="cofactor">
    <cofactor evidence="1">
        <name>Mg(2+)</name>
        <dbReference type="ChEBI" id="CHEBI:18420"/>
    </cofactor>
</comment>
<comment type="similarity">
    <text evidence="1">Belongs to the helicase family.</text>
</comment>
<keyword evidence="1" id="KW-0378">Hydrolase</keyword>
<evidence type="ECO:0000259" key="2">
    <source>
        <dbReference type="Pfam" id="PF05970"/>
    </source>
</evidence>
<name>A0A0B7NBU1_9FUNG</name>
<dbReference type="Pfam" id="PF05970">
    <property type="entry name" value="PIF1"/>
    <property type="match status" value="1"/>
</dbReference>
<dbReference type="PANTHER" id="PTHR10492:SF57">
    <property type="entry name" value="ATP-DEPENDENT DNA HELICASE"/>
    <property type="match status" value="1"/>
</dbReference>
<sequence>FCEISDPYQLWLDFKNHLSEDYLYAEQQKARNLGTAIPHQITDVMYGHCLLDLAEILLEHRYDLSKMEGFKYVFPTEDTRFKRSTEKMNSLQRMHALLHEEALQGPDPDLLPFNESQRIVYQTIRDAALDPNPDLAISRLFFVDGPGGTGKTFLFNALLDSIRRADGIALAVASSGTACVFSFHL</sequence>
<dbReference type="GO" id="GO:0000723">
    <property type="term" value="P:telomere maintenance"/>
    <property type="evidence" value="ECO:0007669"/>
    <property type="project" value="InterPro"/>
</dbReference>
<dbReference type="OrthoDB" id="5860629at2759"/>
<dbReference type="Gene3D" id="3.40.50.300">
    <property type="entry name" value="P-loop containing nucleotide triphosphate hydrolases"/>
    <property type="match status" value="1"/>
</dbReference>
<dbReference type="GO" id="GO:0005524">
    <property type="term" value="F:ATP binding"/>
    <property type="evidence" value="ECO:0007669"/>
    <property type="project" value="UniProtKB-KW"/>
</dbReference>
<dbReference type="InterPro" id="IPR027417">
    <property type="entry name" value="P-loop_NTPase"/>
</dbReference>
<feature type="non-terminal residue" evidence="3">
    <location>
        <position position="1"/>
    </location>
</feature>
<protein>
    <recommendedName>
        <fullName evidence="1">ATP-dependent DNA helicase</fullName>
        <ecNumber evidence="1">5.6.2.3</ecNumber>
    </recommendedName>
</protein>
<dbReference type="GO" id="GO:0043139">
    <property type="term" value="F:5'-3' DNA helicase activity"/>
    <property type="evidence" value="ECO:0007669"/>
    <property type="project" value="UniProtKB-EC"/>
</dbReference>
<dbReference type="STRING" id="35722.A0A0B7NBU1"/>
<dbReference type="GO" id="GO:0006281">
    <property type="term" value="P:DNA repair"/>
    <property type="evidence" value="ECO:0007669"/>
    <property type="project" value="UniProtKB-KW"/>
</dbReference>
<accession>A0A0B7NBU1</accession>
<dbReference type="PANTHER" id="PTHR10492">
    <property type="match status" value="1"/>
</dbReference>
<dbReference type="EMBL" id="LN728733">
    <property type="protein sequence ID" value="CEP12863.1"/>
    <property type="molecule type" value="Genomic_DNA"/>
</dbReference>
<evidence type="ECO:0000313" key="3">
    <source>
        <dbReference type="EMBL" id="CEP12863.1"/>
    </source>
</evidence>
<keyword evidence="1" id="KW-0547">Nucleotide-binding</keyword>
<dbReference type="Proteomes" id="UP000054107">
    <property type="component" value="Unassembled WGS sequence"/>
</dbReference>
<keyword evidence="1" id="KW-0067">ATP-binding</keyword>
<dbReference type="GO" id="GO:0006310">
    <property type="term" value="P:DNA recombination"/>
    <property type="evidence" value="ECO:0007669"/>
    <property type="project" value="UniProtKB-KW"/>
</dbReference>
<proteinExistence type="inferred from homology"/>
<dbReference type="InterPro" id="IPR010285">
    <property type="entry name" value="DNA_helicase_pif1-like_DEAD"/>
</dbReference>
<keyword evidence="1" id="KW-0347">Helicase</keyword>
<dbReference type="EC" id="5.6.2.3" evidence="1"/>
<evidence type="ECO:0000256" key="1">
    <source>
        <dbReference type="RuleBase" id="RU363044"/>
    </source>
</evidence>
<dbReference type="SUPFAM" id="SSF52540">
    <property type="entry name" value="P-loop containing nucleoside triphosphate hydrolases"/>
    <property type="match status" value="1"/>
</dbReference>
<keyword evidence="4" id="KW-1185">Reference proteome</keyword>
<gene>
    <name evidence="3" type="primary">PARPA_06874.1 scaffold 24828</name>
</gene>
<keyword evidence="1" id="KW-0233">DNA recombination</keyword>
<keyword evidence="1" id="KW-0234">DNA repair</keyword>
<dbReference type="AlphaFoldDB" id="A0A0B7NBU1"/>
<feature type="domain" description="DNA helicase Pif1-like DEAD-box helicase" evidence="2">
    <location>
        <begin position="114"/>
        <end position="180"/>
    </location>
</feature>
<reference evidence="3 4" key="1">
    <citation type="submission" date="2014-09" db="EMBL/GenBank/DDBJ databases">
        <authorList>
            <person name="Ellenberger Sabrina"/>
        </authorList>
    </citation>
    <scope>NUCLEOTIDE SEQUENCE [LARGE SCALE GENOMIC DNA]</scope>
    <source>
        <strain evidence="3 4">CBS 412.66</strain>
    </source>
</reference>
<keyword evidence="1" id="KW-0227">DNA damage</keyword>
<organism evidence="3 4">
    <name type="scientific">Parasitella parasitica</name>
    <dbReference type="NCBI Taxonomy" id="35722"/>
    <lineage>
        <taxon>Eukaryota</taxon>
        <taxon>Fungi</taxon>
        <taxon>Fungi incertae sedis</taxon>
        <taxon>Mucoromycota</taxon>
        <taxon>Mucoromycotina</taxon>
        <taxon>Mucoromycetes</taxon>
        <taxon>Mucorales</taxon>
        <taxon>Mucorineae</taxon>
        <taxon>Mucoraceae</taxon>
        <taxon>Parasitella</taxon>
    </lineage>
</organism>